<organism evidence="8 9">
    <name type="scientific">Salix brachista</name>
    <dbReference type="NCBI Taxonomy" id="2182728"/>
    <lineage>
        <taxon>Eukaryota</taxon>
        <taxon>Viridiplantae</taxon>
        <taxon>Streptophyta</taxon>
        <taxon>Embryophyta</taxon>
        <taxon>Tracheophyta</taxon>
        <taxon>Spermatophyta</taxon>
        <taxon>Magnoliopsida</taxon>
        <taxon>eudicotyledons</taxon>
        <taxon>Gunneridae</taxon>
        <taxon>Pentapetalae</taxon>
        <taxon>rosids</taxon>
        <taxon>fabids</taxon>
        <taxon>Malpighiales</taxon>
        <taxon>Salicaceae</taxon>
        <taxon>Saliceae</taxon>
        <taxon>Salix</taxon>
    </lineage>
</organism>
<dbReference type="InterPro" id="IPR045874">
    <property type="entry name" value="LRK10/LRL21-25-like"/>
</dbReference>
<evidence type="ECO:0000256" key="6">
    <source>
        <dbReference type="ARBA" id="ARBA00023136"/>
    </source>
</evidence>
<keyword evidence="6" id="KW-0472">Membrane</keyword>
<evidence type="ECO:0000256" key="5">
    <source>
        <dbReference type="ARBA" id="ARBA00022989"/>
    </source>
</evidence>
<dbReference type="InterPro" id="IPR011009">
    <property type="entry name" value="Kinase-like_dom_sf"/>
</dbReference>
<accession>A0A5N5KMS4</accession>
<gene>
    <name evidence="8" type="ORF">DKX38_018310</name>
</gene>
<dbReference type="GO" id="GO:0004674">
    <property type="term" value="F:protein serine/threonine kinase activity"/>
    <property type="evidence" value="ECO:0007669"/>
    <property type="project" value="UniProtKB-KW"/>
</dbReference>
<keyword evidence="2" id="KW-0418">Kinase</keyword>
<dbReference type="GO" id="GO:0016020">
    <property type="term" value="C:membrane"/>
    <property type="evidence" value="ECO:0007669"/>
    <property type="project" value="UniProtKB-SubCell"/>
</dbReference>
<keyword evidence="3" id="KW-0812">Transmembrane</keyword>
<keyword evidence="2" id="KW-0808">Transferase</keyword>
<comment type="caution">
    <text evidence="8">The sequence shown here is derived from an EMBL/GenBank/DDBJ whole genome shotgun (WGS) entry which is preliminary data.</text>
</comment>
<evidence type="ECO:0000256" key="2">
    <source>
        <dbReference type="ARBA" id="ARBA00022527"/>
    </source>
</evidence>
<dbReference type="EMBL" id="VDCV01000012">
    <property type="protein sequence ID" value="KAB5531640.1"/>
    <property type="molecule type" value="Genomic_DNA"/>
</dbReference>
<keyword evidence="9" id="KW-1185">Reference proteome</keyword>
<dbReference type="Gene3D" id="1.10.510.10">
    <property type="entry name" value="Transferase(Phosphotransferase) domain 1"/>
    <property type="match status" value="1"/>
</dbReference>
<protein>
    <submittedName>
        <fullName evidence="8">Uncharacterized protein</fullName>
    </submittedName>
</protein>
<proteinExistence type="predicted"/>
<dbReference type="AlphaFoldDB" id="A0A5N5KMS4"/>
<evidence type="ECO:0000313" key="8">
    <source>
        <dbReference type="EMBL" id="KAB5531640.1"/>
    </source>
</evidence>
<dbReference type="PANTHER" id="PTHR27009">
    <property type="entry name" value="RUST RESISTANCE KINASE LR10-RELATED"/>
    <property type="match status" value="1"/>
</dbReference>
<dbReference type="Proteomes" id="UP000326939">
    <property type="component" value="Chromosome 12"/>
</dbReference>
<evidence type="ECO:0000256" key="4">
    <source>
        <dbReference type="ARBA" id="ARBA00022729"/>
    </source>
</evidence>
<reference evidence="9" key="1">
    <citation type="journal article" date="2019" name="Gigascience">
        <title>De novo genome assembly of the endangered Acer yangbiense, a plant species with extremely small populations endemic to Yunnan Province, China.</title>
        <authorList>
            <person name="Yang J."/>
            <person name="Wariss H.M."/>
            <person name="Tao L."/>
            <person name="Zhang R."/>
            <person name="Yun Q."/>
            <person name="Hollingsworth P."/>
            <person name="Dao Z."/>
            <person name="Luo G."/>
            <person name="Guo H."/>
            <person name="Ma Y."/>
            <person name="Sun W."/>
        </authorList>
    </citation>
    <scope>NUCLEOTIDE SEQUENCE [LARGE SCALE GENOMIC DNA]</scope>
    <source>
        <strain evidence="9">cv. br00</strain>
    </source>
</reference>
<dbReference type="SUPFAM" id="SSF56112">
    <property type="entry name" value="Protein kinase-like (PK-like)"/>
    <property type="match status" value="1"/>
</dbReference>
<sequence>MYLQNLEKTLEAMNSGHVSYKSDVYSFGMVLLEMVGGREAIDDKAENSNQIYFPEWIYNSLDKGEELGIRIEKEGDAQIEKKLTLVRLR</sequence>
<keyword evidence="2" id="KW-0723">Serine/threonine-protein kinase</keyword>
<comment type="subcellular location">
    <subcellularLocation>
        <location evidence="1">Membrane</location>
        <topology evidence="1">Single-pass type I membrane protein</topology>
    </subcellularLocation>
</comment>
<name>A0A5N5KMS4_9ROSI</name>
<keyword evidence="5" id="KW-1133">Transmembrane helix</keyword>
<evidence type="ECO:0000256" key="7">
    <source>
        <dbReference type="ARBA" id="ARBA00023180"/>
    </source>
</evidence>
<evidence type="ECO:0000313" key="9">
    <source>
        <dbReference type="Proteomes" id="UP000326939"/>
    </source>
</evidence>
<keyword evidence="7" id="KW-0325">Glycoprotein</keyword>
<keyword evidence="4" id="KW-0732">Signal</keyword>
<evidence type="ECO:0000256" key="1">
    <source>
        <dbReference type="ARBA" id="ARBA00004479"/>
    </source>
</evidence>
<evidence type="ECO:0000256" key="3">
    <source>
        <dbReference type="ARBA" id="ARBA00022692"/>
    </source>
</evidence>